<protein>
    <submittedName>
        <fullName evidence="2">Alpha-beta hydrolase superfamily lysophospholipase</fullName>
    </submittedName>
</protein>
<proteinExistence type="predicted"/>
<dbReference type="InterPro" id="IPR022742">
    <property type="entry name" value="Hydrolase_4"/>
</dbReference>
<keyword evidence="2" id="KW-0378">Hydrolase</keyword>
<sequence>MFDTIAYLAAGDGARIAYRFLPSREPTQAIAIISHGLAEHSGRYALLAEVLSASGFAVYAHDHRGHGATRAPGAPLGRFAAKGGVDRVVEDVRAMRDLAVSLHPGLPVLLFGHSMGGLIALSAATRFPTLFQALAVWNSNFSLGLSGTAARLLLKVERALKGSDVPSQIMPRATFEAWGKSVSGHQTLFDWLSRDRLEVEAYIADPLCGFAASVSLWLDVVAMATSAATPQALARLPKALPIHLTGGGEDPATDRARATRDLARRMGKAGLTNVTLKIHETMRHETLHELGAREAAEDFARWAAQVLKITRSGTE</sequence>
<dbReference type="PANTHER" id="PTHR11614">
    <property type="entry name" value="PHOSPHOLIPASE-RELATED"/>
    <property type="match status" value="1"/>
</dbReference>
<dbReference type="Gene3D" id="3.40.50.1820">
    <property type="entry name" value="alpha/beta hydrolase"/>
    <property type="match status" value="1"/>
</dbReference>
<accession>A0ABU0IAM5</accession>
<dbReference type="SUPFAM" id="SSF53474">
    <property type="entry name" value="alpha/beta-Hydrolases"/>
    <property type="match status" value="1"/>
</dbReference>
<evidence type="ECO:0000259" key="1">
    <source>
        <dbReference type="Pfam" id="PF12146"/>
    </source>
</evidence>
<feature type="domain" description="Serine aminopeptidase S33" evidence="1">
    <location>
        <begin position="27"/>
        <end position="290"/>
    </location>
</feature>
<evidence type="ECO:0000313" key="3">
    <source>
        <dbReference type="Proteomes" id="UP001235269"/>
    </source>
</evidence>
<dbReference type="GO" id="GO:0016787">
    <property type="term" value="F:hydrolase activity"/>
    <property type="evidence" value="ECO:0007669"/>
    <property type="project" value="UniProtKB-KW"/>
</dbReference>
<evidence type="ECO:0000313" key="2">
    <source>
        <dbReference type="EMBL" id="MDQ0454762.1"/>
    </source>
</evidence>
<organism evidence="2 3">
    <name type="scientific">Rhizobium paknamense</name>
    <dbReference type="NCBI Taxonomy" id="1206817"/>
    <lineage>
        <taxon>Bacteria</taxon>
        <taxon>Pseudomonadati</taxon>
        <taxon>Pseudomonadota</taxon>
        <taxon>Alphaproteobacteria</taxon>
        <taxon>Hyphomicrobiales</taxon>
        <taxon>Rhizobiaceae</taxon>
        <taxon>Rhizobium/Agrobacterium group</taxon>
        <taxon>Rhizobium</taxon>
    </lineage>
</organism>
<dbReference type="InterPro" id="IPR051044">
    <property type="entry name" value="MAG_DAG_Lipase"/>
</dbReference>
<reference evidence="2 3" key="1">
    <citation type="submission" date="2023-07" db="EMBL/GenBank/DDBJ databases">
        <title>Genomic Encyclopedia of Type Strains, Phase IV (KMG-IV): sequencing the most valuable type-strain genomes for metagenomic binning, comparative biology and taxonomic classification.</title>
        <authorList>
            <person name="Goeker M."/>
        </authorList>
    </citation>
    <scope>NUCLEOTIDE SEQUENCE [LARGE SCALE GENOMIC DNA]</scope>
    <source>
        <strain evidence="2 3">DSM 100301</strain>
    </source>
</reference>
<dbReference type="Pfam" id="PF12146">
    <property type="entry name" value="Hydrolase_4"/>
    <property type="match status" value="1"/>
</dbReference>
<gene>
    <name evidence="2" type="ORF">QO005_001089</name>
</gene>
<name>A0ABU0IAM5_9HYPH</name>
<dbReference type="EMBL" id="JAUSWH010000002">
    <property type="protein sequence ID" value="MDQ0454762.1"/>
    <property type="molecule type" value="Genomic_DNA"/>
</dbReference>
<dbReference type="Proteomes" id="UP001235269">
    <property type="component" value="Unassembled WGS sequence"/>
</dbReference>
<dbReference type="InterPro" id="IPR029058">
    <property type="entry name" value="AB_hydrolase_fold"/>
</dbReference>
<keyword evidence="3" id="KW-1185">Reference proteome</keyword>
<dbReference type="RefSeq" id="WP_307156961.1">
    <property type="nucleotide sequence ID" value="NZ_JAUSWH010000002.1"/>
</dbReference>
<comment type="caution">
    <text evidence="2">The sequence shown here is derived from an EMBL/GenBank/DDBJ whole genome shotgun (WGS) entry which is preliminary data.</text>
</comment>